<dbReference type="Proteomes" id="UP001589896">
    <property type="component" value="Unassembled WGS sequence"/>
</dbReference>
<proteinExistence type="predicted"/>
<accession>A0ABV6RN57</accession>
<name>A0ABV6RN57_9GAMM</name>
<evidence type="ECO:0000313" key="1">
    <source>
        <dbReference type="EMBL" id="MFC0678425.1"/>
    </source>
</evidence>
<gene>
    <name evidence="1" type="ORF">ACFFGH_11305</name>
</gene>
<dbReference type="EMBL" id="JBHLTG010000002">
    <property type="protein sequence ID" value="MFC0678425.1"/>
    <property type="molecule type" value="Genomic_DNA"/>
</dbReference>
<sequence>MADNAPTMQHGDEYVMIFQGGPFDGQTDRRISTDGSWDTEVTEIVNQNGMDTMLVYRATGVRQRGGQVQVLYVWDQHDSEPLQDPEDRWEFDI</sequence>
<organism evidence="1 2">
    <name type="scientific">Lysobacter korlensis</name>
    <dbReference type="NCBI Taxonomy" id="553636"/>
    <lineage>
        <taxon>Bacteria</taxon>
        <taxon>Pseudomonadati</taxon>
        <taxon>Pseudomonadota</taxon>
        <taxon>Gammaproteobacteria</taxon>
        <taxon>Lysobacterales</taxon>
        <taxon>Lysobacteraceae</taxon>
        <taxon>Lysobacter</taxon>
    </lineage>
</organism>
<dbReference type="RefSeq" id="WP_386668269.1">
    <property type="nucleotide sequence ID" value="NZ_JBHLTG010000002.1"/>
</dbReference>
<reference evidence="1 2" key="1">
    <citation type="submission" date="2024-09" db="EMBL/GenBank/DDBJ databases">
        <authorList>
            <person name="Sun Q."/>
            <person name="Mori K."/>
        </authorList>
    </citation>
    <scope>NUCLEOTIDE SEQUENCE [LARGE SCALE GENOMIC DNA]</scope>
    <source>
        <strain evidence="1 2">KCTC 23076</strain>
    </source>
</reference>
<comment type="caution">
    <text evidence="1">The sequence shown here is derived from an EMBL/GenBank/DDBJ whole genome shotgun (WGS) entry which is preliminary data.</text>
</comment>
<keyword evidence="2" id="KW-1185">Reference proteome</keyword>
<protein>
    <submittedName>
        <fullName evidence="1">Uncharacterized protein</fullName>
    </submittedName>
</protein>
<evidence type="ECO:0000313" key="2">
    <source>
        <dbReference type="Proteomes" id="UP001589896"/>
    </source>
</evidence>